<keyword evidence="4 11" id="KW-1003">Cell membrane</keyword>
<accession>A0A4S2D5L7</accession>
<evidence type="ECO:0000256" key="3">
    <source>
        <dbReference type="ARBA" id="ARBA00010323"/>
    </source>
</evidence>
<name>A0A4S2D5L7_STEMA</name>
<feature type="transmembrane region" description="Helical" evidence="12">
    <location>
        <begin position="149"/>
        <end position="169"/>
    </location>
</feature>
<evidence type="ECO:0000256" key="12">
    <source>
        <dbReference type="SAM" id="Phobius"/>
    </source>
</evidence>
<dbReference type="GO" id="GO:0005886">
    <property type="term" value="C:plasma membrane"/>
    <property type="evidence" value="ECO:0007669"/>
    <property type="project" value="UniProtKB-SubCell"/>
</dbReference>
<gene>
    <name evidence="13" type="ORF">E5352_04700</name>
</gene>
<feature type="transmembrane region" description="Helical" evidence="12">
    <location>
        <begin position="79"/>
        <end position="99"/>
    </location>
</feature>
<evidence type="ECO:0000256" key="4">
    <source>
        <dbReference type="ARBA" id="ARBA00022475"/>
    </source>
</evidence>
<dbReference type="InterPro" id="IPR028362">
    <property type="entry name" value="AlgI"/>
</dbReference>
<feature type="transmembrane region" description="Helical" evidence="12">
    <location>
        <begin position="6"/>
        <end position="23"/>
    </location>
</feature>
<evidence type="ECO:0000256" key="5">
    <source>
        <dbReference type="ARBA" id="ARBA00022679"/>
    </source>
</evidence>
<feature type="transmembrane region" description="Helical" evidence="12">
    <location>
        <begin position="189"/>
        <end position="206"/>
    </location>
</feature>
<keyword evidence="11" id="KW-0997">Cell inner membrane</keyword>
<organism evidence="13 14">
    <name type="scientific">Stenotrophomonas maltophilia</name>
    <name type="common">Pseudomonas maltophilia</name>
    <name type="synonym">Xanthomonas maltophilia</name>
    <dbReference type="NCBI Taxonomy" id="40324"/>
    <lineage>
        <taxon>Bacteria</taxon>
        <taxon>Pseudomonadati</taxon>
        <taxon>Pseudomonadota</taxon>
        <taxon>Gammaproteobacteria</taxon>
        <taxon>Lysobacterales</taxon>
        <taxon>Lysobacteraceae</taxon>
        <taxon>Stenotrophomonas</taxon>
        <taxon>Stenotrophomonas maltophilia group</taxon>
    </lineage>
</organism>
<feature type="transmembrane region" description="Helical" evidence="12">
    <location>
        <begin position="498"/>
        <end position="516"/>
    </location>
</feature>
<keyword evidence="6 11" id="KW-0812">Transmembrane</keyword>
<feature type="transmembrane region" description="Helical" evidence="12">
    <location>
        <begin position="52"/>
        <end position="72"/>
    </location>
</feature>
<dbReference type="Proteomes" id="UP000306631">
    <property type="component" value="Unassembled WGS sequence"/>
</dbReference>
<evidence type="ECO:0000256" key="10">
    <source>
        <dbReference type="ARBA" id="ARBA00023315"/>
    </source>
</evidence>
<keyword evidence="10 11" id="KW-0012">Acyltransferase</keyword>
<dbReference type="EMBL" id="SRYW01000003">
    <property type="protein sequence ID" value="TGY35913.1"/>
    <property type="molecule type" value="Genomic_DNA"/>
</dbReference>
<protein>
    <recommendedName>
        <fullName evidence="11">Probable alginate O-acetylase</fullName>
        <ecNumber evidence="11">2.3.1.-</ecNumber>
    </recommendedName>
</protein>
<feature type="transmembrane region" description="Helical" evidence="12">
    <location>
        <begin position="348"/>
        <end position="367"/>
    </location>
</feature>
<dbReference type="PANTHER" id="PTHR13285:SF23">
    <property type="entry name" value="TEICHOIC ACID D-ALANYLTRANSFERASE"/>
    <property type="match status" value="1"/>
</dbReference>
<evidence type="ECO:0000256" key="11">
    <source>
        <dbReference type="PIRNR" id="PIRNR016636"/>
    </source>
</evidence>
<dbReference type="InterPro" id="IPR024194">
    <property type="entry name" value="Ac/AlaTfrase_AlgI/DltB"/>
</dbReference>
<evidence type="ECO:0000313" key="14">
    <source>
        <dbReference type="Proteomes" id="UP000306631"/>
    </source>
</evidence>
<feature type="transmembrane region" description="Helical" evidence="12">
    <location>
        <begin position="227"/>
        <end position="243"/>
    </location>
</feature>
<feature type="transmembrane region" description="Helical" evidence="12">
    <location>
        <begin position="388"/>
        <end position="405"/>
    </location>
</feature>
<evidence type="ECO:0000313" key="13">
    <source>
        <dbReference type="EMBL" id="TGY35913.1"/>
    </source>
</evidence>
<evidence type="ECO:0000256" key="7">
    <source>
        <dbReference type="ARBA" id="ARBA00022841"/>
    </source>
</evidence>
<evidence type="ECO:0000256" key="9">
    <source>
        <dbReference type="ARBA" id="ARBA00023136"/>
    </source>
</evidence>
<evidence type="ECO:0000256" key="6">
    <source>
        <dbReference type="ARBA" id="ARBA00022692"/>
    </source>
</evidence>
<comment type="subcellular location">
    <subcellularLocation>
        <location evidence="11">Cell inner membrane</location>
    </subcellularLocation>
    <subcellularLocation>
        <location evidence="1">Cell membrane</location>
        <topology evidence="1">Multi-pass membrane protein</topology>
    </subcellularLocation>
</comment>
<keyword evidence="8 12" id="KW-1133">Transmembrane helix</keyword>
<dbReference type="GO" id="GO:0016746">
    <property type="term" value="F:acyltransferase activity"/>
    <property type="evidence" value="ECO:0007669"/>
    <property type="project" value="UniProtKB-KW"/>
</dbReference>
<feature type="transmembrane region" description="Helical" evidence="12">
    <location>
        <begin position="30"/>
        <end position="46"/>
    </location>
</feature>
<feature type="transmembrane region" description="Helical" evidence="12">
    <location>
        <begin position="454"/>
        <end position="477"/>
    </location>
</feature>
<dbReference type="GO" id="GO:0042121">
    <property type="term" value="P:alginic acid biosynthetic process"/>
    <property type="evidence" value="ECO:0007669"/>
    <property type="project" value="UniProtKB-UniRule"/>
</dbReference>
<feature type="transmembrane region" description="Helical" evidence="12">
    <location>
        <begin position="318"/>
        <end position="342"/>
    </location>
</feature>
<comment type="similarity">
    <text evidence="3 11">Belongs to the membrane-bound acyltransferase family.</text>
</comment>
<evidence type="ECO:0000256" key="2">
    <source>
        <dbReference type="ARBA" id="ARBA00005182"/>
    </source>
</evidence>
<reference evidence="13 14" key="1">
    <citation type="submission" date="2019-04" db="EMBL/GenBank/DDBJ databases">
        <title>Microbes associate with the intestines of laboratory mice.</title>
        <authorList>
            <person name="Navarre W."/>
            <person name="Wong E."/>
            <person name="Huang K."/>
            <person name="Tropini C."/>
            <person name="Ng K."/>
            <person name="Yu B."/>
        </authorList>
    </citation>
    <scope>NUCLEOTIDE SEQUENCE [LARGE SCALE GENOMIC DNA]</scope>
    <source>
        <strain evidence="13 14">NM62_B4-13</strain>
    </source>
</reference>
<evidence type="ECO:0000256" key="8">
    <source>
        <dbReference type="ARBA" id="ARBA00022989"/>
    </source>
</evidence>
<dbReference type="PANTHER" id="PTHR13285">
    <property type="entry name" value="ACYLTRANSFERASE"/>
    <property type="match status" value="1"/>
</dbReference>
<dbReference type="InterPro" id="IPR051085">
    <property type="entry name" value="MB_O-acyltransferase"/>
</dbReference>
<dbReference type="PIRSF" id="PIRSF016636">
    <property type="entry name" value="AlgI_DltB"/>
    <property type="match status" value="1"/>
</dbReference>
<evidence type="ECO:0000256" key="1">
    <source>
        <dbReference type="ARBA" id="ARBA00004651"/>
    </source>
</evidence>
<comment type="pathway">
    <text evidence="2 11">Glycan biosynthesis; alginate biosynthesis.</text>
</comment>
<proteinExistence type="inferred from homology"/>
<dbReference type="InterPro" id="IPR004299">
    <property type="entry name" value="MBOAT_fam"/>
</dbReference>
<dbReference type="AlphaFoldDB" id="A0A4S2D5L7"/>
<dbReference type="UniPathway" id="UPA00286"/>
<comment type="caution">
    <text evidence="13">The sequence shown here is derived from an EMBL/GenBank/DDBJ whole genome shotgun (WGS) entry which is preliminary data.</text>
</comment>
<dbReference type="PIRSF" id="PIRSF500217">
    <property type="entry name" value="AlgI"/>
    <property type="match status" value="1"/>
</dbReference>
<feature type="transmembrane region" description="Helical" evidence="12">
    <location>
        <begin position="119"/>
        <end position="137"/>
    </location>
</feature>
<keyword evidence="5 11" id="KW-0808">Transferase</keyword>
<keyword evidence="9 11" id="KW-0472">Membrane</keyword>
<dbReference type="EC" id="2.3.1.-" evidence="11"/>
<dbReference type="Pfam" id="PF03062">
    <property type="entry name" value="MBOAT"/>
    <property type="match status" value="1"/>
</dbReference>
<sequence>MLFNSFLFLLVFLPIALGIHYLLGAWKPRMAALWLCVASIVFYGWWNPQFVVLLAGSIVFNYLVSLAILSLATRPRLQVLVTALGVAADLLLLFHYKYFAAMVNFVGEMGFNVGPMDALILPLGISFFTFTQIGYLLDCRAGVVNDRSPLSYVLFVTFFPHLIAGPILHHKEMMPQFSKRETYRFQADNLSVGGMLFVIGLAKKVLLADTIAPYADAGFAETGSVQFWGAWATALSYALQLYFDFSGYSDMALGLARMFGIRFPLNFNSPYKATSVIDFWARWHMTLTRYITAYLYYPVAMAVTRWRTRHGRPTGPTAVASAGGFLSMIVLPTVWAMGLAGIWHGAGLQFLIFGLLHAGYLAINHAWRVFVGGRTPVALRKVSRLQHVGYLLLTFGAVLVAQAFFRADGVGDAWQLVQGMAGVRGWEALESVSHAAGLGLADGARLLIGHHLQFVYIVVLLAIVWGTPNAHQIMGVYSPSLAKPNPAPRAWMRWQPTLRWLLVMLVLLGLCLMSLHKESRFLYFQF</sequence>
<keyword evidence="7 11" id="KW-0016">Alginate biosynthesis</keyword>
<dbReference type="RefSeq" id="WP_017357449.1">
    <property type="nucleotide sequence ID" value="NZ_SRYW01000003.1"/>
</dbReference>
<dbReference type="OrthoDB" id="139172at2"/>